<dbReference type="PIRSF" id="PIRSF017082">
    <property type="entry name" value="YflP"/>
    <property type="match status" value="1"/>
</dbReference>
<sequence>MLLPPVALAAGYPQHMVKIIIPASAGTTGDLIARLMAPKLAQRWGVPVVVDNKVGAGGSIGMDFVAKELPDGHTLLMSITAFSTLAAVRSNLPYDPATAFAPVALVGKSPLALIVSNDVPAASVGEFLGYLRKLPPGKFNYASPGVGSVHHLTMELFQQENGVKMTHVPYRATSSVLNDLAAGQVQASFVVLQTAASLVRSGKMRMLAVVADDRVPQFPNVPTLSELGMKKMVLETWVGVHAPAGTPPAIIDKVNADVNDLLRLPDVQAAFDQMGVASVGGSPAILNDWVRREIATWRDVAARAGLALD</sequence>
<reference evidence="2 3" key="1">
    <citation type="journal article" date="2019" name="Int. J. Syst. Evol. Microbiol.">
        <title>The Global Catalogue of Microorganisms (GCM) 10K type strain sequencing project: providing services to taxonomists for standard genome sequencing and annotation.</title>
        <authorList>
            <consortium name="The Broad Institute Genomics Platform"/>
            <consortium name="The Broad Institute Genome Sequencing Center for Infectious Disease"/>
            <person name="Wu L."/>
            <person name="Ma J."/>
        </authorList>
    </citation>
    <scope>NUCLEOTIDE SEQUENCE [LARGE SCALE GENOMIC DNA]</scope>
    <source>
        <strain evidence="2 3">JCM 14330</strain>
    </source>
</reference>
<accession>A0ABN1D518</accession>
<keyword evidence="3" id="KW-1185">Reference proteome</keyword>
<dbReference type="PANTHER" id="PTHR42928">
    <property type="entry name" value="TRICARBOXYLATE-BINDING PROTEIN"/>
    <property type="match status" value="1"/>
</dbReference>
<dbReference type="InterPro" id="IPR005064">
    <property type="entry name" value="BUG"/>
</dbReference>
<dbReference type="Gene3D" id="3.40.190.150">
    <property type="entry name" value="Bordetella uptake gene, domain 1"/>
    <property type="match status" value="1"/>
</dbReference>
<proteinExistence type="inferred from homology"/>
<dbReference type="RefSeq" id="WP_165963289.1">
    <property type="nucleotide sequence ID" value="NZ_BAAAEN010000051.1"/>
</dbReference>
<evidence type="ECO:0000313" key="3">
    <source>
        <dbReference type="Proteomes" id="UP001501706"/>
    </source>
</evidence>
<dbReference type="Gene3D" id="3.40.190.10">
    <property type="entry name" value="Periplasmic binding protein-like II"/>
    <property type="match status" value="1"/>
</dbReference>
<dbReference type="EMBL" id="BAAAEN010000051">
    <property type="protein sequence ID" value="GAA0534465.1"/>
    <property type="molecule type" value="Genomic_DNA"/>
</dbReference>
<dbReference type="SUPFAM" id="SSF53850">
    <property type="entry name" value="Periplasmic binding protein-like II"/>
    <property type="match status" value="1"/>
</dbReference>
<dbReference type="PANTHER" id="PTHR42928:SF5">
    <property type="entry name" value="BLR1237 PROTEIN"/>
    <property type="match status" value="1"/>
</dbReference>
<evidence type="ECO:0000256" key="1">
    <source>
        <dbReference type="ARBA" id="ARBA00006987"/>
    </source>
</evidence>
<comment type="similarity">
    <text evidence="1">Belongs to the UPF0065 (bug) family.</text>
</comment>
<organism evidence="2 3">
    <name type="scientific">Pigmentiphaga daeguensis</name>
    <dbReference type="NCBI Taxonomy" id="414049"/>
    <lineage>
        <taxon>Bacteria</taxon>
        <taxon>Pseudomonadati</taxon>
        <taxon>Pseudomonadota</taxon>
        <taxon>Betaproteobacteria</taxon>
        <taxon>Burkholderiales</taxon>
        <taxon>Alcaligenaceae</taxon>
        <taxon>Pigmentiphaga</taxon>
    </lineage>
</organism>
<dbReference type="Pfam" id="PF03401">
    <property type="entry name" value="TctC"/>
    <property type="match status" value="1"/>
</dbReference>
<protein>
    <submittedName>
        <fullName evidence="2">Tripartite tricarboxylate transporter substrate binding protein</fullName>
    </submittedName>
</protein>
<name>A0ABN1D518_9BURK</name>
<evidence type="ECO:0000313" key="2">
    <source>
        <dbReference type="EMBL" id="GAA0534465.1"/>
    </source>
</evidence>
<comment type="caution">
    <text evidence="2">The sequence shown here is derived from an EMBL/GenBank/DDBJ whole genome shotgun (WGS) entry which is preliminary data.</text>
</comment>
<dbReference type="Proteomes" id="UP001501706">
    <property type="component" value="Unassembled WGS sequence"/>
</dbReference>
<dbReference type="CDD" id="cd13578">
    <property type="entry name" value="PBP2_Bug27"/>
    <property type="match status" value="1"/>
</dbReference>
<dbReference type="InterPro" id="IPR042100">
    <property type="entry name" value="Bug_dom1"/>
</dbReference>
<gene>
    <name evidence="2" type="ORF">GCM10009097_59370</name>
</gene>